<dbReference type="Proteomes" id="UP000798808">
    <property type="component" value="Unassembled WGS sequence"/>
</dbReference>
<dbReference type="PANTHER" id="PTHR30069">
    <property type="entry name" value="TONB-DEPENDENT OUTER MEMBRANE RECEPTOR"/>
    <property type="match status" value="1"/>
</dbReference>
<dbReference type="InterPro" id="IPR000531">
    <property type="entry name" value="Beta-barrel_TonB"/>
</dbReference>
<accession>A0ABW9RU27</accession>
<dbReference type="NCBIfam" id="TIGR04057">
    <property type="entry name" value="SusC_RagA_signa"/>
    <property type="match status" value="1"/>
</dbReference>
<feature type="domain" description="TonB-dependent receptor-like beta-barrel" evidence="13">
    <location>
        <begin position="442"/>
        <end position="804"/>
    </location>
</feature>
<evidence type="ECO:0000256" key="6">
    <source>
        <dbReference type="ARBA" id="ARBA00023077"/>
    </source>
</evidence>
<comment type="subcellular location">
    <subcellularLocation>
        <location evidence="1 10">Cell outer membrane</location>
        <topology evidence="1 10">Multi-pass membrane protein</topology>
    </subcellularLocation>
</comment>
<keyword evidence="8" id="KW-0675">Receptor</keyword>
<dbReference type="InterPro" id="IPR023996">
    <property type="entry name" value="TonB-dep_OMP_SusC/RagA"/>
</dbReference>
<sequence length="1076" mass="116593">MKKFLLISFMLVLILGHYESQAQERSITGKVTSVDEGQPLPGVNVVLKGTTTGTVTDIDGNYKLNVPQEGGVLVFSFIGLESQEMAVGSRAVIDVQMASDVTQLSEVVVTAVGIERSKKSLGYSVENVGSEQIQQKSEPDVLKALQGKVPGVQISASSGSPGSATRITIRGASSFLGSNQPLFVVDGIPYNDTQFDTNNQLTGGAAYANGLAQLDPNNIASISVLKGAAAAALYGSRAANGVIVVTTKSGSARASRKGLEITVSSSFAIEEIANLPDYQNTYGNGAEFLYSNSNGSWGPAFASLDSFPTWANYLNAFPDLPANLPYVAQPDNVKDLFETGTIYDNSISIVGGNEKATLSAVVSHMTQDGYIPFSSFDRSNLSIGGNAQLDNKVIIGGNLSYTRTEQHGPIFGAAAADPTAASSFARTLWLGRTWDTSLPYENPQGGSVFYNTLAVDHPLWSWKHNGLTANVNRLAANFNVAYDITDWLTASFKVGTNTFNDRRQQVWDIGSNAFSGTGAILDDDIYFEEIETNFLLTFQKDLNEDFDIKAIIGHNSNQRTIDRQSTLGTTIVSPGIYDIDNTNTLVPNGGTYSKRRLMGVFGEFNVGYRDFLFLNMTGRNDWSSTLPVESRSFFYPSASLSFIFTEAFDINSNTLTNGKLRASWAKVGNDAGPYSLTNTFSVNLGNNTGVIGSVNQNDLPFLGQPGITQSNIAADPDLTPEFTKEWELGTSLVFFDDRINLDVTYYKRNSTDQIANVTLPSASGFEQLITNFGDLENRGWEVGLGLVPVKLSNGFKWETYTTFTKNESEVLALSDGVERINIRNLFGGGVRPILEVGQPYGALYGSVSARDEEGNFLIDPRTGILFPSLENNGLGIIGDPNPDFTLGFINTFSFKGIILQALLDYRHGGDIYTTTVERLLGRGVTKDTEDREASRIIPGFYGDPNTGQPLLDESGNKIPNTTQITTNDLFFSNGGSQQSFGINGADEMSVYDGTVIRLREVSLGYQLPKKLLEKTPFGSASITFTGRNLWYNAPNIPKHTNFDPEVNGFGSSNTQGIEYASAPQSKRYGVNLKFTF</sequence>
<dbReference type="PROSITE" id="PS52016">
    <property type="entry name" value="TONB_DEPENDENT_REC_3"/>
    <property type="match status" value="1"/>
</dbReference>
<dbReference type="InterPro" id="IPR008969">
    <property type="entry name" value="CarboxyPept-like_regulatory"/>
</dbReference>
<keyword evidence="5 12" id="KW-0732">Signal</keyword>
<evidence type="ECO:0000256" key="12">
    <source>
        <dbReference type="SAM" id="SignalP"/>
    </source>
</evidence>
<comment type="caution">
    <text evidence="15">The sequence shown here is derived from an EMBL/GenBank/DDBJ whole genome shotgun (WGS) entry which is preliminary data.</text>
</comment>
<dbReference type="Pfam" id="PF00593">
    <property type="entry name" value="TonB_dep_Rec_b-barrel"/>
    <property type="match status" value="1"/>
</dbReference>
<keyword evidence="4 10" id="KW-0812">Transmembrane</keyword>
<keyword evidence="3 10" id="KW-1134">Transmembrane beta strand</keyword>
<evidence type="ECO:0000259" key="14">
    <source>
        <dbReference type="Pfam" id="PF07715"/>
    </source>
</evidence>
<keyword evidence="16" id="KW-1185">Reference proteome</keyword>
<feature type="domain" description="TonB-dependent receptor plug" evidence="14">
    <location>
        <begin position="118"/>
        <end position="242"/>
    </location>
</feature>
<dbReference type="InterPro" id="IPR023997">
    <property type="entry name" value="TonB-dep_OMP_SusC/RagA_CS"/>
</dbReference>
<comment type="similarity">
    <text evidence="10 11">Belongs to the TonB-dependent receptor family.</text>
</comment>
<feature type="signal peptide" evidence="12">
    <location>
        <begin position="1"/>
        <end position="22"/>
    </location>
</feature>
<dbReference type="RefSeq" id="WP_155174712.1">
    <property type="nucleotide sequence ID" value="NZ_BAAAFL010000005.1"/>
</dbReference>
<dbReference type="InterPro" id="IPR036942">
    <property type="entry name" value="Beta-barrel_TonB_sf"/>
</dbReference>
<protein>
    <submittedName>
        <fullName evidence="15">SusC/RagA family TonB-linked outer membrane protein</fullName>
    </submittedName>
</protein>
<proteinExistence type="inferred from homology"/>
<dbReference type="NCBIfam" id="TIGR04056">
    <property type="entry name" value="OMP_RagA_SusC"/>
    <property type="match status" value="1"/>
</dbReference>
<organism evidence="15 16">
    <name type="scientific">Fulvivirga kasyanovii</name>
    <dbReference type="NCBI Taxonomy" id="396812"/>
    <lineage>
        <taxon>Bacteria</taxon>
        <taxon>Pseudomonadati</taxon>
        <taxon>Bacteroidota</taxon>
        <taxon>Cytophagia</taxon>
        <taxon>Cytophagales</taxon>
        <taxon>Fulvivirgaceae</taxon>
        <taxon>Fulvivirga</taxon>
    </lineage>
</organism>
<evidence type="ECO:0000313" key="16">
    <source>
        <dbReference type="Proteomes" id="UP000798808"/>
    </source>
</evidence>
<dbReference type="Gene3D" id="2.60.40.1120">
    <property type="entry name" value="Carboxypeptidase-like, regulatory domain"/>
    <property type="match status" value="1"/>
</dbReference>
<reference evidence="15 16" key="1">
    <citation type="submission" date="2019-02" db="EMBL/GenBank/DDBJ databases">
        <authorList>
            <person name="Goldberg S.R."/>
            <person name="Haltli B.A."/>
            <person name="Correa H."/>
            <person name="Russell K.G."/>
        </authorList>
    </citation>
    <scope>NUCLEOTIDE SEQUENCE [LARGE SCALE GENOMIC DNA]</scope>
    <source>
        <strain evidence="15 16">JCM 16186</strain>
    </source>
</reference>
<evidence type="ECO:0000256" key="11">
    <source>
        <dbReference type="RuleBase" id="RU003357"/>
    </source>
</evidence>
<name>A0ABW9RU27_9BACT</name>
<dbReference type="PANTHER" id="PTHR30069:SF29">
    <property type="entry name" value="HEMOGLOBIN AND HEMOGLOBIN-HAPTOGLOBIN-BINDING PROTEIN 1-RELATED"/>
    <property type="match status" value="1"/>
</dbReference>
<evidence type="ECO:0000256" key="4">
    <source>
        <dbReference type="ARBA" id="ARBA00022692"/>
    </source>
</evidence>
<keyword evidence="6 11" id="KW-0798">TonB box</keyword>
<keyword evidence="9 10" id="KW-0998">Cell outer membrane</keyword>
<evidence type="ECO:0000256" key="7">
    <source>
        <dbReference type="ARBA" id="ARBA00023136"/>
    </source>
</evidence>
<keyword evidence="2 10" id="KW-0813">Transport</keyword>
<evidence type="ECO:0000256" key="2">
    <source>
        <dbReference type="ARBA" id="ARBA00022448"/>
    </source>
</evidence>
<dbReference type="InterPro" id="IPR039426">
    <property type="entry name" value="TonB-dep_rcpt-like"/>
</dbReference>
<evidence type="ECO:0000313" key="15">
    <source>
        <dbReference type="EMBL" id="MTI27714.1"/>
    </source>
</evidence>
<dbReference type="SUPFAM" id="SSF49464">
    <property type="entry name" value="Carboxypeptidase regulatory domain-like"/>
    <property type="match status" value="1"/>
</dbReference>
<keyword evidence="7 10" id="KW-0472">Membrane</keyword>
<dbReference type="InterPro" id="IPR012910">
    <property type="entry name" value="Plug_dom"/>
</dbReference>
<evidence type="ECO:0000256" key="5">
    <source>
        <dbReference type="ARBA" id="ARBA00022729"/>
    </source>
</evidence>
<evidence type="ECO:0000256" key="10">
    <source>
        <dbReference type="PROSITE-ProRule" id="PRU01360"/>
    </source>
</evidence>
<evidence type="ECO:0000259" key="13">
    <source>
        <dbReference type="Pfam" id="PF00593"/>
    </source>
</evidence>
<dbReference type="Gene3D" id="2.40.170.20">
    <property type="entry name" value="TonB-dependent receptor, beta-barrel domain"/>
    <property type="match status" value="1"/>
</dbReference>
<evidence type="ECO:0000256" key="1">
    <source>
        <dbReference type="ARBA" id="ARBA00004571"/>
    </source>
</evidence>
<dbReference type="SUPFAM" id="SSF56935">
    <property type="entry name" value="Porins"/>
    <property type="match status" value="1"/>
</dbReference>
<dbReference type="EMBL" id="SMLW01000640">
    <property type="protein sequence ID" value="MTI27714.1"/>
    <property type="molecule type" value="Genomic_DNA"/>
</dbReference>
<dbReference type="Pfam" id="PF07715">
    <property type="entry name" value="Plug"/>
    <property type="match status" value="1"/>
</dbReference>
<feature type="chain" id="PRO_5047543549" evidence="12">
    <location>
        <begin position="23"/>
        <end position="1076"/>
    </location>
</feature>
<evidence type="ECO:0000256" key="8">
    <source>
        <dbReference type="ARBA" id="ARBA00023170"/>
    </source>
</evidence>
<gene>
    <name evidence="15" type="ORF">E1163_22340</name>
</gene>
<dbReference type="Gene3D" id="2.170.130.10">
    <property type="entry name" value="TonB-dependent receptor, plug domain"/>
    <property type="match status" value="1"/>
</dbReference>
<dbReference type="InterPro" id="IPR037066">
    <property type="entry name" value="Plug_dom_sf"/>
</dbReference>
<evidence type="ECO:0000256" key="9">
    <source>
        <dbReference type="ARBA" id="ARBA00023237"/>
    </source>
</evidence>
<dbReference type="Pfam" id="PF13715">
    <property type="entry name" value="CarbopepD_reg_2"/>
    <property type="match status" value="1"/>
</dbReference>
<evidence type="ECO:0000256" key="3">
    <source>
        <dbReference type="ARBA" id="ARBA00022452"/>
    </source>
</evidence>